<sequence>MPSEAQELSADNLAALETASAQHIDGSFIKSVKHSRRSPIHQITSSGTMDAWLNFSVMPAHEPQPQSSISDALEAVAQQTRQERKDIEVLKRVHFVSKVPESQPLKDTVKEYQDMPLDAQIFLRKVVDRFPQIPPFLAKRFANANVGRLDGLRVRPANEKLRVG</sequence>
<dbReference type="OrthoDB" id="4151638at2759"/>
<gene>
    <name evidence="1" type="ORF">Z519_07167</name>
</gene>
<protein>
    <submittedName>
        <fullName evidence="1">Uncharacterized protein</fullName>
    </submittedName>
</protein>
<dbReference type="EMBL" id="KN846989">
    <property type="protein sequence ID" value="KIW92183.1"/>
    <property type="molecule type" value="Genomic_DNA"/>
</dbReference>
<dbReference type="AlphaFoldDB" id="A0A0D2HFY7"/>
<evidence type="ECO:0000313" key="1">
    <source>
        <dbReference type="EMBL" id="KIW92183.1"/>
    </source>
</evidence>
<dbReference type="GeneID" id="27700095"/>
<keyword evidence="2" id="KW-1185">Reference proteome</keyword>
<reference evidence="1" key="1">
    <citation type="submission" date="2015-01" db="EMBL/GenBank/DDBJ databases">
        <title>The Genome Sequence of Cladophialophora bantiana CBS 173.52.</title>
        <authorList>
            <consortium name="The Broad Institute Genomics Platform"/>
            <person name="Cuomo C."/>
            <person name="de Hoog S."/>
            <person name="Gorbushina A."/>
            <person name="Stielow B."/>
            <person name="Teixiera M."/>
            <person name="Abouelleil A."/>
            <person name="Chapman S.B."/>
            <person name="Priest M."/>
            <person name="Young S.K."/>
            <person name="Wortman J."/>
            <person name="Nusbaum C."/>
            <person name="Birren B."/>
        </authorList>
    </citation>
    <scope>NUCLEOTIDE SEQUENCE [LARGE SCALE GENOMIC DNA]</scope>
    <source>
        <strain evidence="1">CBS 173.52</strain>
    </source>
</reference>
<dbReference type="HOGENOM" id="CLU_1618815_0_0_1"/>
<name>A0A0D2HFY7_CLAB1</name>
<organism evidence="1 2">
    <name type="scientific">Cladophialophora bantiana (strain ATCC 10958 / CBS 173.52 / CDC B-1940 / NIH 8579)</name>
    <name type="common">Xylohypha bantiana</name>
    <dbReference type="NCBI Taxonomy" id="1442370"/>
    <lineage>
        <taxon>Eukaryota</taxon>
        <taxon>Fungi</taxon>
        <taxon>Dikarya</taxon>
        <taxon>Ascomycota</taxon>
        <taxon>Pezizomycotina</taxon>
        <taxon>Eurotiomycetes</taxon>
        <taxon>Chaetothyriomycetidae</taxon>
        <taxon>Chaetothyriales</taxon>
        <taxon>Herpotrichiellaceae</taxon>
        <taxon>Cladophialophora</taxon>
    </lineage>
</organism>
<evidence type="ECO:0000313" key="2">
    <source>
        <dbReference type="Proteomes" id="UP000053789"/>
    </source>
</evidence>
<dbReference type="Proteomes" id="UP000053789">
    <property type="component" value="Unassembled WGS sequence"/>
</dbReference>
<accession>A0A0D2HFY7</accession>
<proteinExistence type="predicted"/>
<dbReference type="RefSeq" id="XP_016618852.1">
    <property type="nucleotide sequence ID" value="XM_016764902.1"/>
</dbReference>
<dbReference type="VEuPathDB" id="FungiDB:Z519_07167"/>